<gene>
    <name evidence="3" type="ORF">SAMN02910418_00173</name>
</gene>
<name>A0A1H3VPE6_9ACTO</name>
<dbReference type="Pfam" id="PF01551">
    <property type="entry name" value="Peptidase_M23"/>
    <property type="match status" value="1"/>
</dbReference>
<dbReference type="SUPFAM" id="SSF51261">
    <property type="entry name" value="Duplicated hybrid motif"/>
    <property type="match status" value="1"/>
</dbReference>
<dbReference type="OrthoDB" id="1099523at2"/>
<dbReference type="RefSeq" id="WP_143027294.1">
    <property type="nucleotide sequence ID" value="NZ_FNQV01000001.1"/>
</dbReference>
<evidence type="ECO:0000313" key="4">
    <source>
        <dbReference type="Proteomes" id="UP000199288"/>
    </source>
</evidence>
<dbReference type="PANTHER" id="PTHR21666:SF289">
    <property type="entry name" value="L-ALA--D-GLU ENDOPEPTIDASE"/>
    <property type="match status" value="1"/>
</dbReference>
<sequence length="328" mass="34298">MTICAHDNGTQPLTRRQIRERERATLARIAGAVPSDEAATETLPALSRRDLRAQTPTTKTRGHLAPRLAIAASLGALTIAAPLTGMVGPSAAPQAQALPEVTPTSAAMVPAASHFTDAVTTSEAEGKPALPESLQNDPVAATRATTISASRTLDRTIGACEQAIEGASGLRAALQEKQELTAVMPLVDGAYRHTSSYGTRVHPIFGTTSKHEGTDMAAPVGTPIHSVADGVVKHAGNGIDGRSSMLVIIEHEINGQKVQTWYVHMFRNGVFVSEGQKVKAGDVIGAVGNYGNSTGPHLHFEVHVGSDMHTVDPLPWLKEVGAVSPGSC</sequence>
<dbReference type="InterPro" id="IPR011055">
    <property type="entry name" value="Dup_hybrid_motif"/>
</dbReference>
<keyword evidence="3" id="KW-0378">Hydrolase</keyword>
<proteinExistence type="predicted"/>
<keyword evidence="4" id="KW-1185">Reference proteome</keyword>
<evidence type="ECO:0000313" key="3">
    <source>
        <dbReference type="EMBL" id="SDZ76657.1"/>
    </source>
</evidence>
<dbReference type="InterPro" id="IPR050570">
    <property type="entry name" value="Cell_wall_metabolism_enzyme"/>
</dbReference>
<organism evidence="3 4">
    <name type="scientific">Bowdeniella nasicola</name>
    <dbReference type="NCBI Taxonomy" id="208480"/>
    <lineage>
        <taxon>Bacteria</taxon>
        <taxon>Bacillati</taxon>
        <taxon>Actinomycetota</taxon>
        <taxon>Actinomycetes</taxon>
        <taxon>Actinomycetales</taxon>
        <taxon>Actinomycetaceae</taxon>
        <taxon>Bowdeniella</taxon>
    </lineage>
</organism>
<protein>
    <submittedName>
        <fullName evidence="3">Murein DD-endopeptidase MepM and murein hydrolase activator NlpD, contain LysM domain</fullName>
    </submittedName>
</protein>
<dbReference type="Gene3D" id="2.70.70.10">
    <property type="entry name" value="Glucose Permease (Domain IIA)"/>
    <property type="match status" value="1"/>
</dbReference>
<dbReference type="InterPro" id="IPR016047">
    <property type="entry name" value="M23ase_b-sheet_dom"/>
</dbReference>
<dbReference type="Proteomes" id="UP000199288">
    <property type="component" value="Unassembled WGS sequence"/>
</dbReference>
<feature type="domain" description="M23ase beta-sheet core" evidence="2">
    <location>
        <begin position="210"/>
        <end position="306"/>
    </location>
</feature>
<evidence type="ECO:0000256" key="1">
    <source>
        <dbReference type="ARBA" id="ARBA00022729"/>
    </source>
</evidence>
<reference evidence="4" key="1">
    <citation type="submission" date="2016-10" db="EMBL/GenBank/DDBJ databases">
        <authorList>
            <person name="Varghese N."/>
            <person name="Submissions S."/>
        </authorList>
    </citation>
    <scope>NUCLEOTIDE SEQUENCE [LARGE SCALE GENOMIC DNA]</scope>
    <source>
        <strain evidence="4">KPR-1</strain>
    </source>
</reference>
<dbReference type="PANTHER" id="PTHR21666">
    <property type="entry name" value="PEPTIDASE-RELATED"/>
    <property type="match status" value="1"/>
</dbReference>
<dbReference type="GO" id="GO:0004222">
    <property type="term" value="F:metalloendopeptidase activity"/>
    <property type="evidence" value="ECO:0007669"/>
    <property type="project" value="TreeGrafter"/>
</dbReference>
<evidence type="ECO:0000259" key="2">
    <source>
        <dbReference type="Pfam" id="PF01551"/>
    </source>
</evidence>
<accession>A0A1H3VPE6</accession>
<keyword evidence="1" id="KW-0732">Signal</keyword>
<dbReference type="EMBL" id="FNQV01000001">
    <property type="protein sequence ID" value="SDZ76657.1"/>
    <property type="molecule type" value="Genomic_DNA"/>
</dbReference>
<dbReference type="AlphaFoldDB" id="A0A1H3VPE6"/>
<dbReference type="CDD" id="cd12797">
    <property type="entry name" value="M23_peptidase"/>
    <property type="match status" value="1"/>
</dbReference>